<keyword evidence="1" id="KW-0732">Signal</keyword>
<name>B0SWG8_CAUSK</name>
<sequence precursor="true">MSAMIKLLAFAAALSMAAPIAAQADPTHLMVRVQALDAKFIGDHMGGVAITLKDARTGAVLAEGLTKGGTGDTQRIMRTPRARGDSMTDGATAGFEAVLDLKRPTLVRAEAAGPVGKPGSSIRVTSNLWVIPGRDILGDGWVLTLPGLVVEPTASMARGGAVTIAATVALMCGCPIERGGLWDAANYSVQARLMKGRALVATAPLTFTGRTGEYAATVPGVAPGRYVLRVVATDAKTINAGVSDQKITLRASN</sequence>
<evidence type="ECO:0000256" key="1">
    <source>
        <dbReference type="SAM" id="SignalP"/>
    </source>
</evidence>
<organism evidence="2">
    <name type="scientific">Caulobacter sp. (strain K31)</name>
    <dbReference type="NCBI Taxonomy" id="366602"/>
    <lineage>
        <taxon>Bacteria</taxon>
        <taxon>Pseudomonadati</taxon>
        <taxon>Pseudomonadota</taxon>
        <taxon>Alphaproteobacteria</taxon>
        <taxon>Caulobacterales</taxon>
        <taxon>Caulobacteraceae</taxon>
        <taxon>Caulobacter</taxon>
    </lineage>
</organism>
<dbReference type="HOGENOM" id="CLU_073059_0_0_5"/>
<dbReference type="STRING" id="366602.Caul_2469"/>
<feature type="chain" id="PRO_5002755666" description="DUF4198 domain-containing protein" evidence="1">
    <location>
        <begin position="25"/>
        <end position="253"/>
    </location>
</feature>
<dbReference type="eggNOG" id="ENOG502Z7KM">
    <property type="taxonomic scope" value="Bacteria"/>
</dbReference>
<evidence type="ECO:0000313" key="2">
    <source>
        <dbReference type="EMBL" id="ABZ71596.1"/>
    </source>
</evidence>
<accession>B0SWG8</accession>
<dbReference type="KEGG" id="cak:Caul_2469"/>
<proteinExistence type="predicted"/>
<gene>
    <name evidence="2" type="ordered locus">Caul_2469</name>
</gene>
<reference evidence="2" key="1">
    <citation type="submission" date="2008-01" db="EMBL/GenBank/DDBJ databases">
        <title>Complete sequence of chromosome of Caulobacter sp. K31.</title>
        <authorList>
            <consortium name="US DOE Joint Genome Institute"/>
            <person name="Copeland A."/>
            <person name="Lucas S."/>
            <person name="Lapidus A."/>
            <person name="Barry K."/>
            <person name="Glavina del Rio T."/>
            <person name="Dalin E."/>
            <person name="Tice H."/>
            <person name="Pitluck S."/>
            <person name="Bruce D."/>
            <person name="Goodwin L."/>
            <person name="Thompson L.S."/>
            <person name="Brettin T."/>
            <person name="Detter J.C."/>
            <person name="Han C."/>
            <person name="Schmutz J."/>
            <person name="Larimer F."/>
            <person name="Land M."/>
            <person name="Hauser L."/>
            <person name="Kyrpides N."/>
            <person name="Kim E."/>
            <person name="Stephens C."/>
            <person name="Richardson P."/>
        </authorList>
    </citation>
    <scope>NUCLEOTIDE SEQUENCE [LARGE SCALE GENOMIC DNA]</scope>
    <source>
        <strain evidence="2">K31</strain>
    </source>
</reference>
<dbReference type="EMBL" id="CP000927">
    <property type="protein sequence ID" value="ABZ71596.1"/>
    <property type="molecule type" value="Genomic_DNA"/>
</dbReference>
<evidence type="ECO:0008006" key="3">
    <source>
        <dbReference type="Google" id="ProtNLM"/>
    </source>
</evidence>
<protein>
    <recommendedName>
        <fullName evidence="3">DUF4198 domain-containing protein</fullName>
    </recommendedName>
</protein>
<feature type="signal peptide" evidence="1">
    <location>
        <begin position="1"/>
        <end position="24"/>
    </location>
</feature>
<dbReference type="AlphaFoldDB" id="B0SWG8"/>